<keyword evidence="1 4" id="KW-0238">DNA-binding</keyword>
<dbReference type="InterPro" id="IPR010992">
    <property type="entry name" value="IHF-like_DNA-bd_dom_sf"/>
</dbReference>
<feature type="compositionally biased region" description="Basic and acidic residues" evidence="2">
    <location>
        <begin position="136"/>
        <end position="161"/>
    </location>
</feature>
<dbReference type="SUPFAM" id="SSF47729">
    <property type="entry name" value="IHF-like DNA-binding proteins"/>
    <property type="match status" value="1"/>
</dbReference>
<gene>
    <name evidence="4" type="ORF">F7D90_11490</name>
</gene>
<evidence type="ECO:0000256" key="1">
    <source>
        <dbReference type="ARBA" id="ARBA00023125"/>
    </source>
</evidence>
<dbReference type="InterPro" id="IPR041607">
    <property type="entry name" value="HU-HIG"/>
</dbReference>
<reference evidence="5" key="1">
    <citation type="submission" date="2019-09" db="EMBL/GenBank/DDBJ databases">
        <title>Distinct polysaccharide growth profiles of human intestinal Prevotella copri isolates.</title>
        <authorList>
            <person name="Fehlner-Peach H."/>
            <person name="Magnabosco C."/>
            <person name="Raghavan V."/>
            <person name="Scher J.U."/>
            <person name="Tett A."/>
            <person name="Cox L.M."/>
            <person name="Gottsegen C."/>
            <person name="Watters A."/>
            <person name="Wiltshire- Gordon J.D."/>
            <person name="Segata N."/>
            <person name="Bonneau R."/>
            <person name="Littman D.R."/>
        </authorList>
    </citation>
    <scope>NUCLEOTIDE SEQUENCE [LARGE SCALE GENOMIC DNA]</scope>
    <source>
        <strain evidence="5">iAP146</strain>
    </source>
</reference>
<dbReference type="EMBL" id="VZCR01000076">
    <property type="protein sequence ID" value="MQN32556.1"/>
    <property type="molecule type" value="Genomic_DNA"/>
</dbReference>
<dbReference type="RefSeq" id="WP_153086587.1">
    <property type="nucleotide sequence ID" value="NZ_VZAM01000049.1"/>
</dbReference>
<dbReference type="Pfam" id="PF18291">
    <property type="entry name" value="HU-HIG"/>
    <property type="match status" value="1"/>
</dbReference>
<dbReference type="Gene3D" id="4.10.520.10">
    <property type="entry name" value="IHF-like DNA-binding proteins"/>
    <property type="match status" value="1"/>
</dbReference>
<protein>
    <submittedName>
        <fullName evidence="4">DNA-binding protein</fullName>
    </submittedName>
</protein>
<dbReference type="GO" id="GO:0003677">
    <property type="term" value="F:DNA binding"/>
    <property type="evidence" value="ECO:0007669"/>
    <property type="project" value="UniProtKB-KW"/>
</dbReference>
<dbReference type="Proteomes" id="UP000420707">
    <property type="component" value="Unassembled WGS sequence"/>
</dbReference>
<name>A0AAW9TDZ3_9BACT</name>
<sequence length="190" mass="20351">MINYSVFMMQNPIHPEKDPLAYARAQVKEVISFRKFVQHIAEHGGYTRGKVKGVLADMCTCLVEMLLDGKKVQLDELGDFWVSLSCDGAETVNKFTADNIKAVNIIFTPGPDFENLISKAEFETVASRAAQAATLKAEKEGKTTVDLEAAKKKPTTDKEEGTGDTTQGGGSENTGGTGSENGEGGGDGLE</sequence>
<evidence type="ECO:0000313" key="4">
    <source>
        <dbReference type="EMBL" id="MQN32556.1"/>
    </source>
</evidence>
<evidence type="ECO:0000313" key="5">
    <source>
        <dbReference type="Proteomes" id="UP000420707"/>
    </source>
</evidence>
<comment type="caution">
    <text evidence="4">The sequence shown here is derived from an EMBL/GenBank/DDBJ whole genome shotgun (WGS) entry which is preliminary data.</text>
</comment>
<dbReference type="AlphaFoldDB" id="A0AAW9TDZ3"/>
<feature type="domain" description="HU" evidence="3">
    <location>
        <begin position="2"/>
        <end position="123"/>
    </location>
</feature>
<dbReference type="NCBIfam" id="TIGR01201">
    <property type="entry name" value="HU_rel"/>
    <property type="match status" value="1"/>
</dbReference>
<evidence type="ECO:0000259" key="3">
    <source>
        <dbReference type="Pfam" id="PF18291"/>
    </source>
</evidence>
<accession>A0AAW9TDZ3</accession>
<organism evidence="4 5">
    <name type="scientific">Segatella copri</name>
    <dbReference type="NCBI Taxonomy" id="165179"/>
    <lineage>
        <taxon>Bacteria</taxon>
        <taxon>Pseudomonadati</taxon>
        <taxon>Bacteroidota</taxon>
        <taxon>Bacteroidia</taxon>
        <taxon>Bacteroidales</taxon>
        <taxon>Prevotellaceae</taxon>
        <taxon>Segatella</taxon>
    </lineage>
</organism>
<feature type="compositionally biased region" description="Gly residues" evidence="2">
    <location>
        <begin position="166"/>
        <end position="190"/>
    </location>
</feature>
<dbReference type="InterPro" id="IPR005902">
    <property type="entry name" value="HU_DNA-bd_put"/>
</dbReference>
<feature type="region of interest" description="Disordered" evidence="2">
    <location>
        <begin position="135"/>
        <end position="190"/>
    </location>
</feature>
<evidence type="ECO:0000256" key="2">
    <source>
        <dbReference type="SAM" id="MobiDB-lite"/>
    </source>
</evidence>
<proteinExistence type="predicted"/>